<comment type="caution">
    <text evidence="4">The sequence shown here is derived from an EMBL/GenBank/DDBJ whole genome shotgun (WGS) entry which is preliminary data.</text>
</comment>
<evidence type="ECO:0000313" key="4">
    <source>
        <dbReference type="EMBL" id="CAG8961679.1"/>
    </source>
</evidence>
<dbReference type="GO" id="GO:0016887">
    <property type="term" value="F:ATP hydrolysis activity"/>
    <property type="evidence" value="ECO:0007669"/>
    <property type="project" value="InterPro"/>
</dbReference>
<dbReference type="EMBL" id="CAJVRL010000115">
    <property type="protein sequence ID" value="CAG8961679.1"/>
    <property type="molecule type" value="Genomic_DNA"/>
</dbReference>
<dbReference type="Proteomes" id="UP000696280">
    <property type="component" value="Unassembled WGS sequence"/>
</dbReference>
<feature type="domain" description="AAA+ ATPase" evidence="3">
    <location>
        <begin position="1434"/>
        <end position="1559"/>
    </location>
</feature>
<feature type="compositionally biased region" description="Basic and acidic residues" evidence="1">
    <location>
        <begin position="1279"/>
        <end position="1292"/>
    </location>
</feature>
<accession>A0A9N9L8Z7</accession>
<sequence>MVLNAESSVYLHLLQNVALILLSAFVTPFCTFVACLSWFVSPFLKDAKHIKHHRRWREKSSSTFRPRTVLITGVGMTKGLTLARAFYRAGHRVLGADFEPYYIPVTGRFSSAIEKFYRLSSPTATSANGSARYIQDLVDIITEENVELWVSCSCAESAVSDGEAAETIEKETKCKAIQFDHALTETLHENHSFIAHTKDLGLNVPTTHLVTSETEALSALYPSARSSPRLEKSTMFGDQKYIMKPVGKIDTVRGDMTLLPLPSLRETEAHVRRLNPTPFRPFVLQQFIHGPEYCTHALLLKGKIKAFVASPSADLLMHYVPLPTSSALSLAMYHYTSIYARKTRPLMTGHFSLDFLVPEHIAAKAEQIFGATEAQIEDLIQELYPIECNPRANTAVVLFKDESEDLSETYLSVLDPPSALPPDLNHRDAMKLIVPKPSIPGYYFLNHDVVVLFLLPVYEFLRGRIGVLDVLSRWRKLQPRLWPPAGASRRPSALPIQVLRTCFLTAAQPANTACSVAALQLTIVPDPDSRALLLSLPTLLSAARLPAASSHRVGVRERNQGHSQIAPYPNLSLFPLKGCPAPASRPPPHCSSPVDTLVTACEYKERYQKLHAEENPRSFLSLTTGTRSILGFTAHIRPLSIPSNYLRDLQPEPCWRCGIQRWPGLQGLCNSRIVGIPSVIHNITLIAVMDTPSTNQSEQVTEREEGTPITGEATSATQVEKVKPLSKSNKSKSKTQKMDESTKKCGKSKSKSKKAKEVVESEDEDSDSASESEAGSETSESDSEEEETEKEKKKRKAKSKKAKQKLKNKKKAKSKKSKKEVSSDSSDSDSDDGSESSSDATSDPEDEDEVADPAQAAQLEQLLQLQQQMQTPQQPSIQQLGLWQKALQSYAPPPRVGSGGRRALGGGRQQARNAAMLAALDANQLRKAKKDKKIKKKRASKLEYKRVDQLWDSTIHNYKLTDTAEDEESSEYDQYLFNVRRTFDWEGKYKATVVDIKSKLLKEALNEVMDGVKGVSLVEETPTVDPNLLFLYLEDLRQSYKDLKNKKVTVKKGKKKQIKRNETKRAHLKVLLKYLDKDYASTKKTLYPMLESGLITFDLLWALYKPNTLAYTTTYGSVDEPRAFRIELAEKEYSFMKGEWYSIEGKYLEYDGKTWGMGTMDVDVPQFKGARKITSLGCYPLKYHKSEAKLRADLIERGKKFVSLQGVNYRSHEGLAYYKKRKQIVKVNINGRIMVDPAIHRRILPNYSVSTVKPKDPDILDSDSEDDSDGCGCGDESSDDGHGARFEQREKVEDDDEPRVKKKVVIDDKDQPHIIEVVVDADGQEITVEKLEPVPSKDSKDTAAVAVEEDKKVLPVFTDDEYLIASPVVLGFAFAEKMWLEFTVSGVKDIVWNEGAYDSLVLENNTKDIVKALVESHKYHPAESIDDVIQGKGKGLVAVLHGPPGTGKTLTAEGISELLKCPLYMVSAGELGTDPRTLEAELQKILDIAHAWGAVLLLDEADVFLEKRTIQDIHRNALVSIFLRLLEYFQGILFLTTNRVETFDDAFQSRIHIALRYGELNPKAKKSVFKMFIERVRVLEGIATMPFTEEDYTNLSRHNLNGRQIKNTIRTAQALAVNKGEPLSMEHIKRVLDVSNAFDRDLKGGTGFEDAMRGYF</sequence>
<gene>
    <name evidence="4" type="ORF">HYFRA_00006217</name>
</gene>
<proteinExistence type="predicted"/>
<feature type="compositionally biased region" description="Acidic residues" evidence="1">
    <location>
        <begin position="1259"/>
        <end position="1269"/>
    </location>
</feature>
<dbReference type="CDD" id="cd19481">
    <property type="entry name" value="RecA-like_protease"/>
    <property type="match status" value="1"/>
</dbReference>
<keyword evidence="2" id="KW-1133">Transmembrane helix</keyword>
<feature type="transmembrane region" description="Helical" evidence="2">
    <location>
        <begin position="20"/>
        <end position="44"/>
    </location>
</feature>
<dbReference type="GO" id="GO:0005524">
    <property type="term" value="F:ATP binding"/>
    <property type="evidence" value="ECO:0007669"/>
    <property type="project" value="InterPro"/>
</dbReference>
<dbReference type="Pfam" id="PF22942">
    <property type="entry name" value="DUF7025"/>
    <property type="match status" value="1"/>
</dbReference>
<evidence type="ECO:0000259" key="3">
    <source>
        <dbReference type="SMART" id="SM00382"/>
    </source>
</evidence>
<evidence type="ECO:0000313" key="5">
    <source>
        <dbReference type="Proteomes" id="UP000696280"/>
    </source>
</evidence>
<dbReference type="OrthoDB" id="10042665at2759"/>
<protein>
    <recommendedName>
        <fullName evidence="3">AAA+ ATPase domain-containing protein</fullName>
    </recommendedName>
</protein>
<name>A0A9N9L8Z7_9HELO</name>
<feature type="compositionally biased region" description="Acidic residues" evidence="1">
    <location>
        <begin position="842"/>
        <end position="851"/>
    </location>
</feature>
<dbReference type="InterPro" id="IPR027417">
    <property type="entry name" value="P-loop_NTPase"/>
</dbReference>
<feature type="compositionally biased region" description="Acidic residues" evidence="1">
    <location>
        <begin position="779"/>
        <end position="788"/>
    </location>
</feature>
<dbReference type="InterPro" id="IPR003593">
    <property type="entry name" value="AAA+_ATPase"/>
</dbReference>
<keyword evidence="2" id="KW-0472">Membrane</keyword>
<feature type="compositionally biased region" description="Acidic residues" evidence="1">
    <location>
        <begin position="760"/>
        <end position="770"/>
    </location>
</feature>
<feature type="region of interest" description="Disordered" evidence="1">
    <location>
        <begin position="1254"/>
        <end position="1303"/>
    </location>
</feature>
<feature type="compositionally biased region" description="Basic residues" evidence="1">
    <location>
        <begin position="792"/>
        <end position="818"/>
    </location>
</feature>
<evidence type="ECO:0000256" key="1">
    <source>
        <dbReference type="SAM" id="MobiDB-lite"/>
    </source>
</evidence>
<dbReference type="SUPFAM" id="SSF52540">
    <property type="entry name" value="P-loop containing nucleoside triphosphate hydrolases"/>
    <property type="match status" value="1"/>
</dbReference>
<evidence type="ECO:0000256" key="2">
    <source>
        <dbReference type="SAM" id="Phobius"/>
    </source>
</evidence>
<dbReference type="Gene3D" id="3.40.50.20">
    <property type="match status" value="1"/>
</dbReference>
<dbReference type="PANTHER" id="PTHR46411:SF1">
    <property type="entry name" value="FAMILY ATPASE, PUTATIVE (AFU_ORTHOLOGUE AFUA_7G05752)-RELATED"/>
    <property type="match status" value="1"/>
</dbReference>
<keyword evidence="5" id="KW-1185">Reference proteome</keyword>
<dbReference type="InterPro" id="IPR054289">
    <property type="entry name" value="DUF7025"/>
</dbReference>
<feature type="region of interest" description="Disordered" evidence="1">
    <location>
        <begin position="692"/>
        <end position="857"/>
    </location>
</feature>
<dbReference type="Pfam" id="PF00004">
    <property type="entry name" value="AAA"/>
    <property type="match status" value="1"/>
</dbReference>
<dbReference type="SMART" id="SM00382">
    <property type="entry name" value="AAA"/>
    <property type="match status" value="1"/>
</dbReference>
<feature type="compositionally biased region" description="Basic residues" evidence="1">
    <location>
        <begin position="744"/>
        <end position="754"/>
    </location>
</feature>
<dbReference type="PANTHER" id="PTHR46411">
    <property type="entry name" value="FAMILY ATPASE, PUTATIVE-RELATED"/>
    <property type="match status" value="1"/>
</dbReference>
<organism evidence="4 5">
    <name type="scientific">Hymenoscyphus fraxineus</name>
    <dbReference type="NCBI Taxonomy" id="746836"/>
    <lineage>
        <taxon>Eukaryota</taxon>
        <taxon>Fungi</taxon>
        <taxon>Dikarya</taxon>
        <taxon>Ascomycota</taxon>
        <taxon>Pezizomycotina</taxon>
        <taxon>Leotiomycetes</taxon>
        <taxon>Helotiales</taxon>
        <taxon>Helotiaceae</taxon>
        <taxon>Hymenoscyphus</taxon>
    </lineage>
</organism>
<keyword evidence="2" id="KW-0812">Transmembrane</keyword>
<dbReference type="InterPro" id="IPR003959">
    <property type="entry name" value="ATPase_AAA_core"/>
</dbReference>
<dbReference type="Gene3D" id="3.40.50.300">
    <property type="entry name" value="P-loop containing nucleotide triphosphate hydrolases"/>
    <property type="match status" value="1"/>
</dbReference>
<reference evidence="4" key="1">
    <citation type="submission" date="2021-07" db="EMBL/GenBank/DDBJ databases">
        <authorList>
            <person name="Durling M."/>
        </authorList>
    </citation>
    <scope>NUCLEOTIDE SEQUENCE</scope>
</reference>